<feature type="chain" id="PRO_5002325139" evidence="1">
    <location>
        <begin position="21"/>
        <end position="76"/>
    </location>
</feature>
<dbReference type="PATRIC" id="fig|1382798.3.peg.1429"/>
<reference evidence="2 3" key="1">
    <citation type="journal article" date="2015" name="Antonie Van Leeuwenhoek">
        <title>Tamlana nanhaiensis sp. nov., isolated from surface seawater collected from the South China Sea.</title>
        <authorList>
            <person name="Liu X."/>
            <person name="Lai Q."/>
            <person name="Du Y."/>
            <person name="Li G."/>
            <person name="Sun F."/>
            <person name="Shao Z."/>
        </authorList>
    </citation>
    <scope>NUCLEOTIDE SEQUENCE [LARGE SCALE GENOMIC DNA]</scope>
    <source>
        <strain evidence="2 3">FHC16</strain>
    </source>
</reference>
<dbReference type="EMBL" id="JTDV01000014">
    <property type="protein sequence ID" value="KJD31577.1"/>
    <property type="molecule type" value="Genomic_DNA"/>
</dbReference>
<name>A0A0D7W142_9FLAO</name>
<dbReference type="AlphaFoldDB" id="A0A0D7W142"/>
<dbReference type="PROSITE" id="PS51257">
    <property type="entry name" value="PROKAR_LIPOPROTEIN"/>
    <property type="match status" value="1"/>
</dbReference>
<dbReference type="OrthoDB" id="273314at2"/>
<keyword evidence="3" id="KW-1185">Reference proteome</keyword>
<evidence type="ECO:0000313" key="3">
    <source>
        <dbReference type="Proteomes" id="UP000032361"/>
    </source>
</evidence>
<evidence type="ECO:0000256" key="1">
    <source>
        <dbReference type="SAM" id="SignalP"/>
    </source>
</evidence>
<sequence length="76" mass="8505">MITKSINKFFFVIATPFLLAACKSNTNAIISGVPWYTQNGENVSAHGANIIKEGDTFYLFGEYKNTFISFQEALIF</sequence>
<feature type="signal peptide" evidence="1">
    <location>
        <begin position="1"/>
        <end position="20"/>
    </location>
</feature>
<dbReference type="Proteomes" id="UP000032361">
    <property type="component" value="Unassembled WGS sequence"/>
</dbReference>
<protein>
    <submittedName>
        <fullName evidence="2">Uncharacterized protein</fullName>
    </submittedName>
</protein>
<dbReference type="Gene3D" id="2.115.10.20">
    <property type="entry name" value="Glycosyl hydrolase domain, family 43"/>
    <property type="match status" value="1"/>
</dbReference>
<comment type="caution">
    <text evidence="2">The sequence shown here is derived from an EMBL/GenBank/DDBJ whole genome shotgun (WGS) entry which is preliminary data.</text>
</comment>
<gene>
    <name evidence="2" type="ORF">PK35_14335</name>
</gene>
<dbReference type="RefSeq" id="WP_044627250.1">
    <property type="nucleotide sequence ID" value="NZ_JTDV01000014.1"/>
</dbReference>
<organism evidence="2 3">
    <name type="scientific">Neotamlana nanhaiensis</name>
    <dbReference type="NCBI Taxonomy" id="1382798"/>
    <lineage>
        <taxon>Bacteria</taxon>
        <taxon>Pseudomonadati</taxon>
        <taxon>Bacteroidota</taxon>
        <taxon>Flavobacteriia</taxon>
        <taxon>Flavobacteriales</taxon>
        <taxon>Flavobacteriaceae</taxon>
        <taxon>Neotamlana</taxon>
    </lineage>
</organism>
<accession>A0A0D7W142</accession>
<proteinExistence type="predicted"/>
<evidence type="ECO:0000313" key="2">
    <source>
        <dbReference type="EMBL" id="KJD31577.1"/>
    </source>
</evidence>
<keyword evidence="1" id="KW-0732">Signal</keyword>
<dbReference type="InterPro" id="IPR023296">
    <property type="entry name" value="Glyco_hydro_beta-prop_sf"/>
</dbReference>